<dbReference type="EMBL" id="JBFPJR010000015">
    <property type="protein sequence ID" value="MEX0428064.1"/>
    <property type="molecule type" value="Genomic_DNA"/>
</dbReference>
<proteinExistence type="predicted"/>
<accession>A0ABV3SYP0</accession>
<dbReference type="InterPro" id="IPR000835">
    <property type="entry name" value="HTH_MarR-typ"/>
</dbReference>
<dbReference type="PANTHER" id="PTHR39515:SF2">
    <property type="entry name" value="HTH-TYPE TRANSCRIPTIONAL REGULATOR RV0880"/>
    <property type="match status" value="1"/>
</dbReference>
<organism evidence="2 3">
    <name type="scientific">Nocardioides eburneus</name>
    <dbReference type="NCBI Taxonomy" id="3231482"/>
    <lineage>
        <taxon>Bacteria</taxon>
        <taxon>Bacillati</taxon>
        <taxon>Actinomycetota</taxon>
        <taxon>Actinomycetes</taxon>
        <taxon>Propionibacteriales</taxon>
        <taxon>Nocardioidaceae</taxon>
        <taxon>Nocardioides</taxon>
    </lineage>
</organism>
<sequence length="146" mass="16119">MSQTRAAALHDLEGEVGVLLRRIKRVIADRAACVHPDLQPGAFHMLIWIAEHGPVRSSALVEEFHVDKGAVSRTLQHLCELGLIDRAPDPADGRAALMSASPDAVRRLREADDQRRAWVQERLKGWSATELAELAAQLGRYNDALT</sequence>
<evidence type="ECO:0000259" key="1">
    <source>
        <dbReference type="PROSITE" id="PS50995"/>
    </source>
</evidence>
<dbReference type="Proteomes" id="UP001556631">
    <property type="component" value="Unassembled WGS sequence"/>
</dbReference>
<dbReference type="Pfam" id="PF12802">
    <property type="entry name" value="MarR_2"/>
    <property type="match status" value="1"/>
</dbReference>
<gene>
    <name evidence="2" type="ORF">AB3X52_10585</name>
</gene>
<feature type="domain" description="HTH marR-type" evidence="1">
    <location>
        <begin position="13"/>
        <end position="143"/>
    </location>
</feature>
<evidence type="ECO:0000313" key="2">
    <source>
        <dbReference type="EMBL" id="MEX0428064.1"/>
    </source>
</evidence>
<dbReference type="RefSeq" id="WP_367994028.1">
    <property type="nucleotide sequence ID" value="NZ_JBFPJR010000015.1"/>
</dbReference>
<name>A0ABV3SYP0_9ACTN</name>
<evidence type="ECO:0000313" key="3">
    <source>
        <dbReference type="Proteomes" id="UP001556631"/>
    </source>
</evidence>
<dbReference type="PANTHER" id="PTHR39515">
    <property type="entry name" value="CONSERVED PROTEIN"/>
    <property type="match status" value="1"/>
</dbReference>
<dbReference type="Gene3D" id="1.10.10.10">
    <property type="entry name" value="Winged helix-like DNA-binding domain superfamily/Winged helix DNA-binding domain"/>
    <property type="match status" value="1"/>
</dbReference>
<keyword evidence="3" id="KW-1185">Reference proteome</keyword>
<dbReference type="SUPFAM" id="SSF46785">
    <property type="entry name" value="Winged helix' DNA-binding domain"/>
    <property type="match status" value="1"/>
</dbReference>
<reference evidence="2 3" key="1">
    <citation type="submission" date="2024-07" db="EMBL/GenBank/DDBJ databases">
        <authorList>
            <person name="Lee S."/>
            <person name="Kang M."/>
        </authorList>
    </citation>
    <scope>NUCLEOTIDE SEQUENCE [LARGE SCALE GENOMIC DNA]</scope>
    <source>
        <strain evidence="2 3">DS6</strain>
    </source>
</reference>
<dbReference type="PROSITE" id="PS50995">
    <property type="entry name" value="HTH_MARR_2"/>
    <property type="match status" value="1"/>
</dbReference>
<dbReference type="InterPro" id="IPR036390">
    <property type="entry name" value="WH_DNA-bd_sf"/>
</dbReference>
<comment type="caution">
    <text evidence="2">The sequence shown here is derived from an EMBL/GenBank/DDBJ whole genome shotgun (WGS) entry which is preliminary data.</text>
</comment>
<dbReference type="SMART" id="SM00347">
    <property type="entry name" value="HTH_MARR"/>
    <property type="match status" value="1"/>
</dbReference>
<dbReference type="InterPro" id="IPR036388">
    <property type="entry name" value="WH-like_DNA-bd_sf"/>
</dbReference>
<dbReference type="InterPro" id="IPR052526">
    <property type="entry name" value="HTH-type_Bedaq_tolerance"/>
</dbReference>
<protein>
    <submittedName>
        <fullName evidence="2">MarR family winged helix-turn-helix transcriptional regulator</fullName>
    </submittedName>
</protein>